<keyword evidence="4" id="KW-1185">Reference proteome</keyword>
<dbReference type="Pfam" id="PF02698">
    <property type="entry name" value="DUF218"/>
    <property type="match status" value="1"/>
</dbReference>
<accession>A0A448TT84</accession>
<dbReference type="RefSeq" id="WP_126598911.1">
    <property type="nucleotide sequence ID" value="NZ_LR134510.1"/>
</dbReference>
<dbReference type="KEGG" id="adp:NCTC12871_00633"/>
<dbReference type="InterPro" id="IPR003848">
    <property type="entry name" value="DUF218"/>
</dbReference>
<dbReference type="GO" id="GO:0005886">
    <property type="term" value="C:plasma membrane"/>
    <property type="evidence" value="ECO:0007669"/>
    <property type="project" value="TreeGrafter"/>
</dbReference>
<keyword evidence="1" id="KW-0472">Membrane</keyword>
<proteinExistence type="predicted"/>
<keyword evidence="1" id="KW-1133">Transmembrane helix</keyword>
<sequence length="202" mass="23224">MKRKKLAIYLSMPFLLGLIAIIVANLMVILTPTERIADVKKLPQHQPCLVLGTSKYLKKGGINAFYADRMEAAAMAFKFHKCANFVLSGNGRYGETKRMRLTLMRLGVPETVIQQDQKGYRTIDSIRNFKTIYGYHRGIVISQGFHNQRALYLAKREHLSLIGFDAPKIKPYFGFFTQVREVFARARAVWDVYFTEPTFHVK</sequence>
<evidence type="ECO:0000313" key="3">
    <source>
        <dbReference type="EMBL" id="VEJ09192.1"/>
    </source>
</evidence>
<feature type="domain" description="DUF218" evidence="2">
    <location>
        <begin position="49"/>
        <end position="165"/>
    </location>
</feature>
<name>A0A448TT84_9PAST</name>
<dbReference type="CDD" id="cd06259">
    <property type="entry name" value="YdcF-like"/>
    <property type="match status" value="1"/>
</dbReference>
<protein>
    <submittedName>
        <fullName evidence="3">SanA protein</fullName>
    </submittedName>
</protein>
<dbReference type="InterPro" id="IPR051599">
    <property type="entry name" value="Cell_Envelope_Assoc"/>
</dbReference>
<dbReference type="PANTHER" id="PTHR30336:SF6">
    <property type="entry name" value="INTEGRAL MEMBRANE PROTEIN"/>
    <property type="match status" value="1"/>
</dbReference>
<evidence type="ECO:0000313" key="4">
    <source>
        <dbReference type="Proteomes" id="UP000279799"/>
    </source>
</evidence>
<gene>
    <name evidence="3" type="ORF">NCTC12871_00633</name>
</gene>
<reference evidence="3 4" key="1">
    <citation type="submission" date="2018-12" db="EMBL/GenBank/DDBJ databases">
        <authorList>
            <consortium name="Pathogen Informatics"/>
        </authorList>
    </citation>
    <scope>NUCLEOTIDE SEQUENCE [LARGE SCALE GENOMIC DNA]</scope>
    <source>
        <strain evidence="3 4">NCTC12871</strain>
    </source>
</reference>
<feature type="transmembrane region" description="Helical" evidence="1">
    <location>
        <begin position="7"/>
        <end position="30"/>
    </location>
</feature>
<dbReference type="EMBL" id="LR134510">
    <property type="protein sequence ID" value="VEJ09192.1"/>
    <property type="molecule type" value="Genomic_DNA"/>
</dbReference>
<dbReference type="PANTHER" id="PTHR30336">
    <property type="entry name" value="INNER MEMBRANE PROTEIN, PROBABLE PERMEASE"/>
    <property type="match status" value="1"/>
</dbReference>
<evidence type="ECO:0000259" key="2">
    <source>
        <dbReference type="Pfam" id="PF02698"/>
    </source>
</evidence>
<keyword evidence="1" id="KW-0812">Transmembrane</keyword>
<dbReference type="OrthoDB" id="9782395at2"/>
<evidence type="ECO:0000256" key="1">
    <source>
        <dbReference type="SAM" id="Phobius"/>
    </source>
</evidence>
<dbReference type="Proteomes" id="UP000279799">
    <property type="component" value="Chromosome"/>
</dbReference>
<organism evidence="3 4">
    <name type="scientific">Actinobacillus delphinicola</name>
    <dbReference type="NCBI Taxonomy" id="51161"/>
    <lineage>
        <taxon>Bacteria</taxon>
        <taxon>Pseudomonadati</taxon>
        <taxon>Pseudomonadota</taxon>
        <taxon>Gammaproteobacteria</taxon>
        <taxon>Pasteurellales</taxon>
        <taxon>Pasteurellaceae</taxon>
        <taxon>Actinobacillus</taxon>
    </lineage>
</organism>
<dbReference type="AlphaFoldDB" id="A0A448TT84"/>